<keyword evidence="2" id="KW-0805">Transcription regulation</keyword>
<dbReference type="InterPro" id="IPR036390">
    <property type="entry name" value="WH_DNA-bd_sf"/>
</dbReference>
<evidence type="ECO:0000313" key="6">
    <source>
        <dbReference type="EMBL" id="OYQ17345.1"/>
    </source>
</evidence>
<dbReference type="PANTHER" id="PTHR30419:SF8">
    <property type="entry name" value="NITROGEN ASSIMILATION TRANSCRIPTIONAL ACTIVATOR-RELATED"/>
    <property type="match status" value="1"/>
</dbReference>
<sequence>MNVDLEDLRAFVAVAELRSFNAAAQLIHLSQPALTRRVQKLEENLGVSLLERTTRRVELTTVGRDFLPKARRLLDDLDASLLSVREIAEHRSGLVNIACIPTAAYYFLPDVIATYSRTYPNIRIRVVDEGANAVLQSVLNGEVELGITLLGTQESEITFDPLVEEPFVLACRGDHELAARKEVAWQDLKPYRFITVGRLSGNRLILDLQLAQTDWRPRWFYEVQHLSTSLGLVEAGLGIAALPRMSLPAGPHPVLASRPLINPVVTRTVGIVRRRGASLSPAGQRFYDMLMQRWG</sequence>
<dbReference type="PROSITE" id="PS50931">
    <property type="entry name" value="HTH_LYSR"/>
    <property type="match status" value="1"/>
</dbReference>
<name>A0A255XLM7_9PROT</name>
<evidence type="ECO:0000313" key="7">
    <source>
        <dbReference type="Proteomes" id="UP000216361"/>
    </source>
</evidence>
<dbReference type="Gene3D" id="1.10.10.10">
    <property type="entry name" value="Winged helix-like DNA-binding domain superfamily/Winged helix DNA-binding domain"/>
    <property type="match status" value="1"/>
</dbReference>
<keyword evidence="3" id="KW-0238">DNA-binding</keyword>
<evidence type="ECO:0000259" key="5">
    <source>
        <dbReference type="PROSITE" id="PS50931"/>
    </source>
</evidence>
<dbReference type="InterPro" id="IPR000847">
    <property type="entry name" value="LysR_HTH_N"/>
</dbReference>
<organism evidence="6 7">
    <name type="scientific">Elstera cyanobacteriorum</name>
    <dbReference type="NCBI Taxonomy" id="2022747"/>
    <lineage>
        <taxon>Bacteria</taxon>
        <taxon>Pseudomonadati</taxon>
        <taxon>Pseudomonadota</taxon>
        <taxon>Alphaproteobacteria</taxon>
        <taxon>Rhodospirillales</taxon>
        <taxon>Rhodospirillaceae</taxon>
        <taxon>Elstera</taxon>
    </lineage>
</organism>
<evidence type="ECO:0000256" key="3">
    <source>
        <dbReference type="ARBA" id="ARBA00023125"/>
    </source>
</evidence>
<evidence type="ECO:0000256" key="4">
    <source>
        <dbReference type="ARBA" id="ARBA00023163"/>
    </source>
</evidence>
<dbReference type="Pfam" id="PF00126">
    <property type="entry name" value="HTH_1"/>
    <property type="match status" value="1"/>
</dbReference>
<dbReference type="SUPFAM" id="SSF46785">
    <property type="entry name" value="Winged helix' DNA-binding domain"/>
    <property type="match status" value="1"/>
</dbReference>
<dbReference type="FunFam" id="1.10.10.10:FF:000001">
    <property type="entry name" value="LysR family transcriptional regulator"/>
    <property type="match status" value="1"/>
</dbReference>
<dbReference type="RefSeq" id="WP_094409988.1">
    <property type="nucleotide sequence ID" value="NZ_BMJZ01000005.1"/>
</dbReference>
<dbReference type="InterPro" id="IPR050950">
    <property type="entry name" value="HTH-type_LysR_regulators"/>
</dbReference>
<dbReference type="Proteomes" id="UP000216361">
    <property type="component" value="Unassembled WGS sequence"/>
</dbReference>
<proteinExistence type="inferred from homology"/>
<keyword evidence="7" id="KW-1185">Reference proteome</keyword>
<dbReference type="EMBL" id="NOXS01000034">
    <property type="protein sequence ID" value="OYQ17345.1"/>
    <property type="molecule type" value="Genomic_DNA"/>
</dbReference>
<dbReference type="InterPro" id="IPR005119">
    <property type="entry name" value="LysR_subst-bd"/>
</dbReference>
<dbReference type="Pfam" id="PF03466">
    <property type="entry name" value="LysR_substrate"/>
    <property type="match status" value="1"/>
</dbReference>
<keyword evidence="4" id="KW-0804">Transcription</keyword>
<accession>A0A255XLM7</accession>
<dbReference type="InterPro" id="IPR036388">
    <property type="entry name" value="WH-like_DNA-bd_sf"/>
</dbReference>
<dbReference type="SUPFAM" id="SSF53850">
    <property type="entry name" value="Periplasmic binding protein-like II"/>
    <property type="match status" value="1"/>
</dbReference>
<comment type="caution">
    <text evidence="6">The sequence shown here is derived from an EMBL/GenBank/DDBJ whole genome shotgun (WGS) entry which is preliminary data.</text>
</comment>
<dbReference type="PRINTS" id="PR00039">
    <property type="entry name" value="HTHLYSR"/>
</dbReference>
<protein>
    <submittedName>
        <fullName evidence="6">LysR family transcriptional regulator</fullName>
    </submittedName>
</protein>
<reference evidence="6 7" key="1">
    <citation type="submission" date="2017-07" db="EMBL/GenBank/DDBJ databases">
        <title>Elstera cyanobacteriorum sp. nov., a novel bacterium isolated from cyanobacterial aggregates in a eutrophic lake.</title>
        <authorList>
            <person name="Cai H."/>
        </authorList>
    </citation>
    <scope>NUCLEOTIDE SEQUENCE [LARGE SCALE GENOMIC DNA]</scope>
    <source>
        <strain evidence="6 7">TH019</strain>
    </source>
</reference>
<dbReference type="GO" id="GO:0003677">
    <property type="term" value="F:DNA binding"/>
    <property type="evidence" value="ECO:0007669"/>
    <property type="project" value="UniProtKB-KW"/>
</dbReference>
<dbReference type="PANTHER" id="PTHR30419">
    <property type="entry name" value="HTH-TYPE TRANSCRIPTIONAL REGULATOR YBHD"/>
    <property type="match status" value="1"/>
</dbReference>
<dbReference type="OrthoDB" id="7282659at2"/>
<dbReference type="GO" id="GO:0003700">
    <property type="term" value="F:DNA-binding transcription factor activity"/>
    <property type="evidence" value="ECO:0007669"/>
    <property type="project" value="InterPro"/>
</dbReference>
<evidence type="ECO:0000256" key="2">
    <source>
        <dbReference type="ARBA" id="ARBA00023015"/>
    </source>
</evidence>
<dbReference type="GO" id="GO:0005829">
    <property type="term" value="C:cytosol"/>
    <property type="evidence" value="ECO:0007669"/>
    <property type="project" value="TreeGrafter"/>
</dbReference>
<dbReference type="AlphaFoldDB" id="A0A255XLM7"/>
<comment type="similarity">
    <text evidence="1">Belongs to the LysR transcriptional regulatory family.</text>
</comment>
<feature type="domain" description="HTH lysR-type" evidence="5">
    <location>
        <begin position="3"/>
        <end position="60"/>
    </location>
</feature>
<dbReference type="Gene3D" id="3.40.190.290">
    <property type="match status" value="1"/>
</dbReference>
<dbReference type="CDD" id="cd08440">
    <property type="entry name" value="PBP2_LTTR_like_4"/>
    <property type="match status" value="1"/>
</dbReference>
<gene>
    <name evidence="6" type="ORF">CHR90_15385</name>
</gene>
<evidence type="ECO:0000256" key="1">
    <source>
        <dbReference type="ARBA" id="ARBA00009437"/>
    </source>
</evidence>